<reference evidence="1" key="1">
    <citation type="submission" date="2022-06" db="EMBL/GenBank/DDBJ databases">
        <title>Sneathiella actinostolidae sp. nov., isolated from a sea anemonein the Western Pacific Ocean.</title>
        <authorList>
            <person name="Wei M.J."/>
        </authorList>
    </citation>
    <scope>NUCLEOTIDE SEQUENCE</scope>
    <source>
        <strain evidence="1">PHK-P5</strain>
    </source>
</reference>
<proteinExistence type="predicted"/>
<protein>
    <submittedName>
        <fullName evidence="1">Uncharacterized protein</fullName>
    </submittedName>
</protein>
<name>A0ABY4VXU8_9PROT</name>
<dbReference type="InterPro" id="IPR014729">
    <property type="entry name" value="Rossmann-like_a/b/a_fold"/>
</dbReference>
<evidence type="ECO:0000313" key="1">
    <source>
        <dbReference type="EMBL" id="USG59735.1"/>
    </source>
</evidence>
<sequence length="229" mass="25860">MSDVSSKKTRRPRIEVSGQKIKLDRSKRTSTLVMLSGGIDSVYVLAKLLKETDDIVIAHHVHMVNDEGRFKAEAECCKKIVKWCRDNLRDFGYSESAIDHRGLFAMGFDIIAIGFEAGIINRCFEGKFGKAVDRWVTGWCAEEKAVPGRAPHIEAICAASSYPLSAPEYFHLPVIPKADQIRYLPDDLLDLCWTCRRPIWNEDGSFDECGICITCELMKDVRQELADTQ</sequence>
<dbReference type="EMBL" id="CP098747">
    <property type="protein sequence ID" value="USG59735.1"/>
    <property type="molecule type" value="Genomic_DNA"/>
</dbReference>
<dbReference type="Proteomes" id="UP001056291">
    <property type="component" value="Chromosome"/>
</dbReference>
<dbReference type="RefSeq" id="WP_251932505.1">
    <property type="nucleotide sequence ID" value="NZ_CP098747.1"/>
</dbReference>
<dbReference type="Gene3D" id="3.40.50.620">
    <property type="entry name" value="HUPs"/>
    <property type="match status" value="1"/>
</dbReference>
<dbReference type="SUPFAM" id="SSF52402">
    <property type="entry name" value="Adenine nucleotide alpha hydrolases-like"/>
    <property type="match status" value="1"/>
</dbReference>
<organism evidence="1 2">
    <name type="scientific">Sneathiella marina</name>
    <dbReference type="NCBI Taxonomy" id="2950108"/>
    <lineage>
        <taxon>Bacteria</taxon>
        <taxon>Pseudomonadati</taxon>
        <taxon>Pseudomonadota</taxon>
        <taxon>Alphaproteobacteria</taxon>
        <taxon>Sneathiellales</taxon>
        <taxon>Sneathiellaceae</taxon>
        <taxon>Sneathiella</taxon>
    </lineage>
</organism>
<gene>
    <name evidence="1" type="ORF">NBZ79_11155</name>
</gene>
<accession>A0ABY4VXU8</accession>
<keyword evidence="2" id="KW-1185">Reference proteome</keyword>
<evidence type="ECO:0000313" key="2">
    <source>
        <dbReference type="Proteomes" id="UP001056291"/>
    </source>
</evidence>